<organism evidence="2 3">
    <name type="scientific">Glossina brevipalpis</name>
    <dbReference type="NCBI Taxonomy" id="37001"/>
    <lineage>
        <taxon>Eukaryota</taxon>
        <taxon>Metazoa</taxon>
        <taxon>Ecdysozoa</taxon>
        <taxon>Arthropoda</taxon>
        <taxon>Hexapoda</taxon>
        <taxon>Insecta</taxon>
        <taxon>Pterygota</taxon>
        <taxon>Neoptera</taxon>
        <taxon>Endopterygota</taxon>
        <taxon>Diptera</taxon>
        <taxon>Brachycera</taxon>
        <taxon>Muscomorpha</taxon>
        <taxon>Hippoboscoidea</taxon>
        <taxon>Glossinidae</taxon>
        <taxon>Glossina</taxon>
    </lineage>
</organism>
<keyword evidence="1" id="KW-0812">Transmembrane</keyword>
<reference evidence="2" key="2">
    <citation type="submission" date="2020-05" db="UniProtKB">
        <authorList>
            <consortium name="EnsemblMetazoa"/>
        </authorList>
    </citation>
    <scope>IDENTIFICATION</scope>
    <source>
        <strain evidence="2">IAEA</strain>
    </source>
</reference>
<name>A0A1A9X2Y2_9MUSC</name>
<keyword evidence="1" id="KW-0472">Membrane</keyword>
<evidence type="ECO:0000313" key="2">
    <source>
        <dbReference type="EnsemblMetazoa" id="GBRI042394-PA"/>
    </source>
</evidence>
<dbReference type="EnsemblMetazoa" id="GBRI042394-RA">
    <property type="protein sequence ID" value="GBRI042394-PA"/>
    <property type="gene ID" value="GBRI042394"/>
</dbReference>
<proteinExistence type="predicted"/>
<evidence type="ECO:0000256" key="1">
    <source>
        <dbReference type="SAM" id="Phobius"/>
    </source>
</evidence>
<keyword evidence="3" id="KW-1185">Reference proteome</keyword>
<accession>A0A1A9X2Y2</accession>
<dbReference type="Proteomes" id="UP000091820">
    <property type="component" value="Unassembled WGS sequence"/>
</dbReference>
<feature type="transmembrane region" description="Helical" evidence="1">
    <location>
        <begin position="6"/>
        <end position="31"/>
    </location>
</feature>
<protein>
    <submittedName>
        <fullName evidence="2">Uncharacterized protein</fullName>
    </submittedName>
</protein>
<evidence type="ECO:0000313" key="3">
    <source>
        <dbReference type="Proteomes" id="UP000091820"/>
    </source>
</evidence>
<dbReference type="VEuPathDB" id="VectorBase:GBRI042394"/>
<keyword evidence="1" id="KW-1133">Transmembrane helix</keyword>
<reference evidence="3" key="1">
    <citation type="submission" date="2014-03" db="EMBL/GenBank/DDBJ databases">
        <authorList>
            <person name="Aksoy S."/>
            <person name="Warren W."/>
            <person name="Wilson R.K."/>
        </authorList>
    </citation>
    <scope>NUCLEOTIDE SEQUENCE [LARGE SCALE GENOMIC DNA]</scope>
    <source>
        <strain evidence="3">IAEA</strain>
    </source>
</reference>
<sequence>MFDTIVYIPTILAYAFISLLVMILGVIVMYVSHKIYAYIYDTLPVGQLTASSLLSVDKFNRIGAVIVKSECEMGRKSKTALRIYVNVDPCYLAYVIYETDPNHGINSGTESNVGLLNNGRCTRLIKYFDQLTAIPLGPNMRKCTYLFDIDPNTSVDDNANKSNT</sequence>
<dbReference type="AlphaFoldDB" id="A0A1A9X2Y2"/>